<dbReference type="AlphaFoldDB" id="A0A3N3DQY4"/>
<evidence type="ECO:0000313" key="1">
    <source>
        <dbReference type="EMBL" id="ROV56883.1"/>
    </source>
</evidence>
<comment type="caution">
    <text evidence="1">The sequence shown here is derived from an EMBL/GenBank/DDBJ whole genome shotgun (WGS) entry which is preliminary data.</text>
</comment>
<name>A0A3N3DQY4_9VIBR</name>
<gene>
    <name evidence="1" type="ORF">EGH82_23270</name>
</gene>
<organism evidence="1 2">
    <name type="scientific">Vibrio ponticus</name>
    <dbReference type="NCBI Taxonomy" id="265668"/>
    <lineage>
        <taxon>Bacteria</taxon>
        <taxon>Pseudomonadati</taxon>
        <taxon>Pseudomonadota</taxon>
        <taxon>Gammaproteobacteria</taxon>
        <taxon>Vibrionales</taxon>
        <taxon>Vibrionaceae</taxon>
        <taxon>Vibrio</taxon>
    </lineage>
</organism>
<protein>
    <submittedName>
        <fullName evidence="1">Uncharacterized protein</fullName>
    </submittedName>
</protein>
<evidence type="ECO:0000313" key="2">
    <source>
        <dbReference type="Proteomes" id="UP000278792"/>
    </source>
</evidence>
<accession>A0A3N3DQY4</accession>
<sequence>MLLEQQSYLLRFVISVIKHCLRQTHIEDLLLRSRRCQPLLVGSLDIYRLTPAGTIQKNG</sequence>
<reference evidence="1 2" key="1">
    <citation type="submission" date="2018-11" db="EMBL/GenBank/DDBJ databases">
        <title>Vibrio ponticus strain CAIM 1751 pathogenic for the snapper Lutjanus guttatus.</title>
        <authorList>
            <person name="Soto-Rodriguez S."/>
            <person name="Lozano-Olvera R."/>
            <person name="Gomez-Gil B."/>
        </authorList>
    </citation>
    <scope>NUCLEOTIDE SEQUENCE [LARGE SCALE GENOMIC DNA]</scope>
    <source>
        <strain evidence="1 2">CAIM 1751</strain>
    </source>
</reference>
<dbReference type="EMBL" id="RKIK01000166">
    <property type="protein sequence ID" value="ROV56883.1"/>
    <property type="molecule type" value="Genomic_DNA"/>
</dbReference>
<dbReference type="Proteomes" id="UP000278792">
    <property type="component" value="Unassembled WGS sequence"/>
</dbReference>
<proteinExistence type="predicted"/>